<evidence type="ECO:0000256" key="5">
    <source>
        <dbReference type="ARBA" id="ARBA00023077"/>
    </source>
</evidence>
<dbReference type="SUPFAM" id="SSF49464">
    <property type="entry name" value="Carboxypeptidase regulatory domain-like"/>
    <property type="match status" value="1"/>
</dbReference>
<feature type="signal peptide" evidence="10">
    <location>
        <begin position="1"/>
        <end position="22"/>
    </location>
</feature>
<reference evidence="13 14" key="1">
    <citation type="submission" date="2023-09" db="EMBL/GenBank/DDBJ databases">
        <authorList>
            <person name="Rey-Velasco X."/>
        </authorList>
    </citation>
    <scope>NUCLEOTIDE SEQUENCE [LARGE SCALE GENOMIC DNA]</scope>
    <source>
        <strain evidence="13 14">F117</strain>
    </source>
</reference>
<evidence type="ECO:0000256" key="1">
    <source>
        <dbReference type="ARBA" id="ARBA00004571"/>
    </source>
</evidence>
<name>A0ABU3D955_9FLAO</name>
<keyword evidence="6 8" id="KW-0472">Membrane</keyword>
<dbReference type="InterPro" id="IPR023997">
    <property type="entry name" value="TonB-dep_OMP_SusC/RagA_CS"/>
</dbReference>
<keyword evidence="3 8" id="KW-1134">Transmembrane beta strand</keyword>
<evidence type="ECO:0000259" key="12">
    <source>
        <dbReference type="Pfam" id="PF07715"/>
    </source>
</evidence>
<evidence type="ECO:0000313" key="14">
    <source>
        <dbReference type="Proteomes" id="UP001262582"/>
    </source>
</evidence>
<dbReference type="Proteomes" id="UP001262582">
    <property type="component" value="Unassembled WGS sequence"/>
</dbReference>
<dbReference type="NCBIfam" id="TIGR04056">
    <property type="entry name" value="OMP_RagA_SusC"/>
    <property type="match status" value="1"/>
</dbReference>
<organism evidence="13 14">
    <name type="scientific">Autumnicola musiva</name>
    <dbReference type="NCBI Taxonomy" id="3075589"/>
    <lineage>
        <taxon>Bacteria</taxon>
        <taxon>Pseudomonadati</taxon>
        <taxon>Bacteroidota</taxon>
        <taxon>Flavobacteriia</taxon>
        <taxon>Flavobacteriales</taxon>
        <taxon>Flavobacteriaceae</taxon>
        <taxon>Autumnicola</taxon>
    </lineage>
</organism>
<dbReference type="InterPro" id="IPR012910">
    <property type="entry name" value="Plug_dom"/>
</dbReference>
<proteinExistence type="inferred from homology"/>
<keyword evidence="4 8" id="KW-0812">Transmembrane</keyword>
<protein>
    <submittedName>
        <fullName evidence="13">TonB-dependent receptor</fullName>
    </submittedName>
</protein>
<keyword evidence="5 9" id="KW-0798">TonB box</keyword>
<evidence type="ECO:0000256" key="10">
    <source>
        <dbReference type="SAM" id="SignalP"/>
    </source>
</evidence>
<dbReference type="RefSeq" id="WP_311504227.1">
    <property type="nucleotide sequence ID" value="NZ_JAVRHK010000013.1"/>
</dbReference>
<keyword evidence="2 8" id="KW-0813">Transport</keyword>
<dbReference type="InterPro" id="IPR037066">
    <property type="entry name" value="Plug_dom_sf"/>
</dbReference>
<keyword evidence="14" id="KW-1185">Reference proteome</keyword>
<accession>A0ABU3D955</accession>
<dbReference type="InterPro" id="IPR036942">
    <property type="entry name" value="Beta-barrel_TonB_sf"/>
</dbReference>
<dbReference type="Gene3D" id="2.60.40.1120">
    <property type="entry name" value="Carboxypeptidase-like, regulatory domain"/>
    <property type="match status" value="1"/>
</dbReference>
<dbReference type="InterPro" id="IPR000531">
    <property type="entry name" value="Beta-barrel_TonB"/>
</dbReference>
<evidence type="ECO:0000256" key="7">
    <source>
        <dbReference type="ARBA" id="ARBA00023237"/>
    </source>
</evidence>
<dbReference type="Pfam" id="PF07715">
    <property type="entry name" value="Plug"/>
    <property type="match status" value="1"/>
</dbReference>
<dbReference type="InterPro" id="IPR039426">
    <property type="entry name" value="TonB-dep_rcpt-like"/>
</dbReference>
<evidence type="ECO:0000256" key="9">
    <source>
        <dbReference type="RuleBase" id="RU003357"/>
    </source>
</evidence>
<dbReference type="Gene3D" id="2.170.130.10">
    <property type="entry name" value="TonB-dependent receptor, plug domain"/>
    <property type="match status" value="1"/>
</dbReference>
<feature type="domain" description="TonB-dependent receptor-like beta-barrel" evidence="11">
    <location>
        <begin position="414"/>
        <end position="923"/>
    </location>
</feature>
<dbReference type="NCBIfam" id="TIGR04057">
    <property type="entry name" value="SusC_RagA_signa"/>
    <property type="match status" value="1"/>
</dbReference>
<dbReference type="Pfam" id="PF00593">
    <property type="entry name" value="TonB_dep_Rec_b-barrel"/>
    <property type="match status" value="1"/>
</dbReference>
<dbReference type="SUPFAM" id="SSF56935">
    <property type="entry name" value="Porins"/>
    <property type="match status" value="1"/>
</dbReference>
<gene>
    <name evidence="13" type="ORF">RM539_14960</name>
</gene>
<keyword evidence="13" id="KW-0675">Receptor</keyword>
<feature type="domain" description="TonB-dependent receptor plug" evidence="12">
    <location>
        <begin position="118"/>
        <end position="221"/>
    </location>
</feature>
<dbReference type="InterPro" id="IPR023996">
    <property type="entry name" value="TonB-dep_OMP_SusC/RagA"/>
</dbReference>
<comment type="caution">
    <text evidence="13">The sequence shown here is derived from an EMBL/GenBank/DDBJ whole genome shotgun (WGS) entry which is preliminary data.</text>
</comment>
<feature type="chain" id="PRO_5046477256" evidence="10">
    <location>
        <begin position="23"/>
        <end position="1007"/>
    </location>
</feature>
<evidence type="ECO:0000256" key="4">
    <source>
        <dbReference type="ARBA" id="ARBA00022692"/>
    </source>
</evidence>
<dbReference type="Gene3D" id="2.40.170.20">
    <property type="entry name" value="TonB-dependent receptor, beta-barrel domain"/>
    <property type="match status" value="1"/>
</dbReference>
<evidence type="ECO:0000256" key="6">
    <source>
        <dbReference type="ARBA" id="ARBA00023136"/>
    </source>
</evidence>
<evidence type="ECO:0000256" key="2">
    <source>
        <dbReference type="ARBA" id="ARBA00022448"/>
    </source>
</evidence>
<comment type="similarity">
    <text evidence="8 9">Belongs to the TonB-dependent receptor family.</text>
</comment>
<dbReference type="Pfam" id="PF13715">
    <property type="entry name" value="CarbopepD_reg_2"/>
    <property type="match status" value="1"/>
</dbReference>
<evidence type="ECO:0000313" key="13">
    <source>
        <dbReference type="EMBL" id="MDT0677885.1"/>
    </source>
</evidence>
<keyword evidence="7 8" id="KW-0998">Cell outer membrane</keyword>
<dbReference type="InterPro" id="IPR008969">
    <property type="entry name" value="CarboxyPept-like_regulatory"/>
</dbReference>
<comment type="subcellular location">
    <subcellularLocation>
        <location evidence="1 8">Cell outer membrane</location>
        <topology evidence="1 8">Multi-pass membrane protein</topology>
    </subcellularLocation>
</comment>
<dbReference type="PROSITE" id="PS52016">
    <property type="entry name" value="TONB_DEPENDENT_REC_3"/>
    <property type="match status" value="1"/>
</dbReference>
<evidence type="ECO:0000256" key="3">
    <source>
        <dbReference type="ARBA" id="ARBA00022452"/>
    </source>
</evidence>
<sequence length="1007" mass="112054">MRNKYSKLILIFLLLVFSKSFAQDRVITGTISDQSGPLPGASIIQKGTDNGIVTDFEGNFSLNLRGNNANVLVISFVGYQTQEIEILPGKDDYEIILEGDLNELQDVVVVGYGTEKRANLTGAVSTIEEEAIEGKPVSNAYQALQGESAGLTIQNTTSKPGSIPRINIRGISTINGNTPLIVVDGVISSLNNINPNNIESISVLKDAASASIYGSRAANGVILVTTKNGKEGKPRFSYQAMFGVQQPTNFPKFAKSWEYATLRNEALINSGMAAAFTPEQILDFKENGPDVNWNREIYKDMALQSSHNLSMSGADNGLNYLLSLGYLDQESMFKGPDYGYQRYNARLNLDKRINEKFKMGGRMSFARNDIKEHAFYEEWIIEPTVRIPPIYNIIDEEGNYTLASGSNSNPLAQLEQGGVTDIQNDEMLGNFSLEYTPVENLVLRAVLGGNITSNKRHQFRKAIEFAYPGGGNNENSVTDDYNRSLYLNPYLTATYNKTFAEKHDFNILLGGSSEKFKSEFFGVTGIDIPGNDFGVIDNAGDIQSAFGSGYEWSIQSVFGKFGYTYDDKYLINGNIRYDGSSRFSSDNRWGVFPSFSAGWILSEEDFLKPIEDVVSFAKIRASWGQLGNQDITDSQGNGDYYGYQSLVSPGTNVYSFGGVGVSGSYYSVSNQNRTWETSTMKNLGVDLSFFKRKLDVTFEVFDNLTEDILLQLPVPATYGLGQPFQNAGSVRNRGWELSMNYQFETGAVNHSFNFNIADNKNEIEDLRGREFINGTDVVTILREGYSINSYYALKSDGLFNSEEEIANSAKPIFVNDVDPGDIRYLDRNGDGEIDYGNDRFVLGNAFPRYTYGATYAMDWNGFDFSIFIQGVGKRQQWLRGEIVEAFHNNNEGPVFERHLDRWTPQNLDASYPRLTVGSESVNNAARSDFYIFDAQYLRIKNIQLGYTLPSTAMNSLGIESTRFYLTGLNLLTFSPLNELGVDPENVDANGRIYPVSRVFSLGLNINF</sequence>
<keyword evidence="10" id="KW-0732">Signal</keyword>
<evidence type="ECO:0000259" key="11">
    <source>
        <dbReference type="Pfam" id="PF00593"/>
    </source>
</evidence>
<evidence type="ECO:0000256" key="8">
    <source>
        <dbReference type="PROSITE-ProRule" id="PRU01360"/>
    </source>
</evidence>
<dbReference type="EMBL" id="JAVRHK010000013">
    <property type="protein sequence ID" value="MDT0677885.1"/>
    <property type="molecule type" value="Genomic_DNA"/>
</dbReference>